<dbReference type="RefSeq" id="XP_012207011.1">
    <property type="nucleotide sequence ID" value="XM_012351621.1"/>
</dbReference>
<dbReference type="STRING" id="695850.A0A067C6W8"/>
<accession>A0A067C6W8</accession>
<dbReference type="VEuPathDB" id="FungiDB:SPRG_12115"/>
<dbReference type="KEGG" id="spar:SPRG_12115"/>
<dbReference type="EMBL" id="KK583271">
    <property type="protein sequence ID" value="KDO22276.1"/>
    <property type="molecule type" value="Genomic_DNA"/>
</dbReference>
<protein>
    <submittedName>
        <fullName evidence="1">Uncharacterized protein</fullName>
    </submittedName>
</protein>
<evidence type="ECO:0000313" key="2">
    <source>
        <dbReference type="Proteomes" id="UP000030745"/>
    </source>
</evidence>
<reference evidence="1 2" key="1">
    <citation type="journal article" date="2013" name="PLoS Genet.">
        <title>Distinctive expansion of potential virulence genes in the genome of the oomycete fish pathogen Saprolegnia parasitica.</title>
        <authorList>
            <person name="Jiang R.H."/>
            <person name="de Bruijn I."/>
            <person name="Haas B.J."/>
            <person name="Belmonte R."/>
            <person name="Lobach L."/>
            <person name="Christie J."/>
            <person name="van den Ackerveken G."/>
            <person name="Bottin A."/>
            <person name="Bulone V."/>
            <person name="Diaz-Moreno S.M."/>
            <person name="Dumas B."/>
            <person name="Fan L."/>
            <person name="Gaulin E."/>
            <person name="Govers F."/>
            <person name="Grenville-Briggs L.J."/>
            <person name="Horner N.R."/>
            <person name="Levin J.Z."/>
            <person name="Mammella M."/>
            <person name="Meijer H.J."/>
            <person name="Morris P."/>
            <person name="Nusbaum C."/>
            <person name="Oome S."/>
            <person name="Phillips A.J."/>
            <person name="van Rooyen D."/>
            <person name="Rzeszutek E."/>
            <person name="Saraiva M."/>
            <person name="Secombes C.J."/>
            <person name="Seidl M.F."/>
            <person name="Snel B."/>
            <person name="Stassen J.H."/>
            <person name="Sykes S."/>
            <person name="Tripathy S."/>
            <person name="van den Berg H."/>
            <person name="Vega-Arreguin J.C."/>
            <person name="Wawra S."/>
            <person name="Young S.K."/>
            <person name="Zeng Q."/>
            <person name="Dieguez-Uribeondo J."/>
            <person name="Russ C."/>
            <person name="Tyler B.M."/>
            <person name="van West P."/>
        </authorList>
    </citation>
    <scope>NUCLEOTIDE SEQUENCE [LARGE SCALE GENOMIC DNA]</scope>
    <source>
        <strain evidence="1 2">CBS 223.65</strain>
    </source>
</reference>
<dbReference type="GeneID" id="24134108"/>
<dbReference type="AlphaFoldDB" id="A0A067C6W8"/>
<proteinExistence type="predicted"/>
<name>A0A067C6W8_SAPPC</name>
<keyword evidence="2" id="KW-1185">Reference proteome</keyword>
<dbReference type="Proteomes" id="UP000030745">
    <property type="component" value="Unassembled WGS sequence"/>
</dbReference>
<dbReference type="OrthoDB" id="76348at2759"/>
<evidence type="ECO:0000313" key="1">
    <source>
        <dbReference type="EMBL" id="KDO22276.1"/>
    </source>
</evidence>
<sequence>MVGTARPSPYSDDRLSFVSSVHSSARHLLHDSFEPVKTPLDADLEGGALRDGGAPSITSPEILALLFQYACIGI</sequence>
<organism evidence="1 2">
    <name type="scientific">Saprolegnia parasitica (strain CBS 223.65)</name>
    <dbReference type="NCBI Taxonomy" id="695850"/>
    <lineage>
        <taxon>Eukaryota</taxon>
        <taxon>Sar</taxon>
        <taxon>Stramenopiles</taxon>
        <taxon>Oomycota</taxon>
        <taxon>Saprolegniomycetes</taxon>
        <taxon>Saprolegniales</taxon>
        <taxon>Saprolegniaceae</taxon>
        <taxon>Saprolegnia</taxon>
    </lineage>
</organism>
<feature type="non-terminal residue" evidence="1">
    <location>
        <position position="74"/>
    </location>
</feature>
<gene>
    <name evidence="1" type="ORF">SPRG_12115</name>
</gene>